<dbReference type="AlphaFoldDB" id="A0A974XY06"/>
<evidence type="ECO:0008006" key="3">
    <source>
        <dbReference type="Google" id="ProtNLM"/>
    </source>
</evidence>
<keyword evidence="2" id="KW-1185">Reference proteome</keyword>
<protein>
    <recommendedName>
        <fullName evidence="3">Gingipain domain-containing protein</fullName>
    </recommendedName>
</protein>
<accession>A0A974XY06</accession>
<proteinExistence type="predicted"/>
<organism evidence="1 2">
    <name type="scientific">Agrilutibacter solisilvae</name>
    <dbReference type="NCBI Taxonomy" id="2763317"/>
    <lineage>
        <taxon>Bacteria</taxon>
        <taxon>Pseudomonadati</taxon>
        <taxon>Pseudomonadota</taxon>
        <taxon>Gammaproteobacteria</taxon>
        <taxon>Lysobacterales</taxon>
        <taxon>Lysobacteraceae</taxon>
        <taxon>Agrilutibacter</taxon>
    </lineage>
</organism>
<sequence length="460" mass="49873">MATTDSAVLQANAWCGTVSATGGFAKADAWALLGAIEPPAMLAGHSAPGVDRKDWRHEEVGWGVVLPDRAGLSFADLAAGVDAPEPIRRLLAQRPGSPVLRYRKDLQGGRVLRYDPVRGGVPLSARGNRGIGKDAVPRYLLIVGSPEQIPWRFQYRLQVDSFVGRLDLDDDALSRYVDALIAGWKGLARDVERPLIWSVDHGYPDITFLMRAAIADKMHQGFIKYQFKSTLLTGGQDELKALYEALHEQQPAFVLTTSHGATFPLNDTAQLKQNLGLLVDRNHALLDPSALLGQWSPNGAIWYAHACCSAGADSPSMFTQMADGESSLGRMLDAVAQAGPCTAPLPRALLGAPSPIGAFIGHVEPTFDWTLLEPEHGQRTTNSLILEPLFNALHSEKRTPVGMALDGYYDAVAGLLLDHIDAIKDVKDRSDVERARRAKLLAMDRLAMVLLGDPTVCLPD</sequence>
<dbReference type="EMBL" id="CP071518">
    <property type="protein sequence ID" value="QSX76935.1"/>
    <property type="molecule type" value="Genomic_DNA"/>
</dbReference>
<dbReference type="KEGG" id="lsf:I8J32_008855"/>
<name>A0A974XY06_9GAMM</name>
<dbReference type="Proteomes" id="UP000639274">
    <property type="component" value="Chromosome"/>
</dbReference>
<evidence type="ECO:0000313" key="1">
    <source>
        <dbReference type="EMBL" id="QSX76935.1"/>
    </source>
</evidence>
<dbReference type="RefSeq" id="WP_200610982.1">
    <property type="nucleotide sequence ID" value="NZ_CP071518.1"/>
</dbReference>
<reference evidence="1 2" key="1">
    <citation type="submission" date="2021-03" db="EMBL/GenBank/DDBJ databases">
        <title>Lysobacter sp. nov. isolated from soil of gangwondo yeongwol, south Korea.</title>
        <authorList>
            <person name="Kim K.R."/>
            <person name="Kim K.H."/>
            <person name="Jeon C.O."/>
        </authorList>
    </citation>
    <scope>NUCLEOTIDE SEQUENCE [LARGE SCALE GENOMIC DNA]</scope>
    <source>
        <strain evidence="1 2">R19</strain>
    </source>
</reference>
<gene>
    <name evidence="1" type="ORF">I8J32_008855</name>
</gene>
<evidence type="ECO:0000313" key="2">
    <source>
        <dbReference type="Proteomes" id="UP000639274"/>
    </source>
</evidence>